<sequence length="385" mass="44135">MATTTPIYHPLSTTAMLNRRRQSSPVRLIAPNSYRKQSSFAVSMASSNLHKNVSLFAHHKDEANPGKNEFEEFLQTLPQQKNWDGRMLCQYQGSWFPVRDFSGVFSTQNNFNAHETDIILATMPKAGTTWLKALTFSIVNRHLYNYSLNDSPLLSSSSHDLVPFLELDIYRNHENPDLKSIPSPRILATHVPYHVLPDSIKESGSKIIYICRNPLDQFISHRHFFLKNRLQPEEEPLPLDEAFDMYCNGVHPFGPFWDHMLGFWNASLEKPDTVLFLKYEELKEDIVSSLKKMAEFIGVPFSTEEEKRGGVEEIAELCSMKNLKSLKVNKKGNWNGIIENSSFYRKGEVGDWKNHLSPSMADRVDKLLEEKLSGSGLTFKTYIKT</sequence>
<reference evidence="5" key="2">
    <citation type="journal article" date="2024" name="Plant">
        <title>Genomic evolution and insights into agronomic trait innovations of Sesamum species.</title>
        <authorList>
            <person name="Miao H."/>
            <person name="Wang L."/>
            <person name="Qu L."/>
            <person name="Liu H."/>
            <person name="Sun Y."/>
            <person name="Le M."/>
            <person name="Wang Q."/>
            <person name="Wei S."/>
            <person name="Zheng Y."/>
            <person name="Lin W."/>
            <person name="Duan Y."/>
            <person name="Cao H."/>
            <person name="Xiong S."/>
            <person name="Wang X."/>
            <person name="Wei L."/>
            <person name="Li C."/>
            <person name="Ma Q."/>
            <person name="Ju M."/>
            <person name="Zhao R."/>
            <person name="Li G."/>
            <person name="Mu C."/>
            <person name="Tian Q."/>
            <person name="Mei H."/>
            <person name="Zhang T."/>
            <person name="Gao T."/>
            <person name="Zhang H."/>
        </authorList>
    </citation>
    <scope>NUCLEOTIDE SEQUENCE</scope>
    <source>
        <strain evidence="5">K16</strain>
    </source>
</reference>
<reference evidence="5" key="1">
    <citation type="submission" date="2020-06" db="EMBL/GenBank/DDBJ databases">
        <authorList>
            <person name="Li T."/>
            <person name="Hu X."/>
            <person name="Zhang T."/>
            <person name="Song X."/>
            <person name="Zhang H."/>
            <person name="Dai N."/>
            <person name="Sheng W."/>
            <person name="Hou X."/>
            <person name="Wei L."/>
        </authorList>
    </citation>
    <scope>NUCLEOTIDE SEQUENCE</scope>
    <source>
        <strain evidence="5">K16</strain>
        <tissue evidence="5">Leaf</tissue>
    </source>
</reference>
<dbReference type="InterPro" id="IPR027417">
    <property type="entry name" value="P-loop_NTPase"/>
</dbReference>
<evidence type="ECO:0000313" key="6">
    <source>
        <dbReference type="Proteomes" id="UP001289374"/>
    </source>
</evidence>
<dbReference type="AlphaFoldDB" id="A0AAE2BUR3"/>
<dbReference type="Proteomes" id="UP001289374">
    <property type="component" value="Unassembled WGS sequence"/>
</dbReference>
<dbReference type="EC" id="2.8.2.-" evidence="3"/>
<feature type="domain" description="Sulfotransferase" evidence="4">
    <location>
        <begin position="116"/>
        <end position="376"/>
    </location>
</feature>
<keyword evidence="6" id="KW-1185">Reference proteome</keyword>
<organism evidence="5 6">
    <name type="scientific">Sesamum angolense</name>
    <dbReference type="NCBI Taxonomy" id="2727404"/>
    <lineage>
        <taxon>Eukaryota</taxon>
        <taxon>Viridiplantae</taxon>
        <taxon>Streptophyta</taxon>
        <taxon>Embryophyta</taxon>
        <taxon>Tracheophyta</taxon>
        <taxon>Spermatophyta</taxon>
        <taxon>Magnoliopsida</taxon>
        <taxon>eudicotyledons</taxon>
        <taxon>Gunneridae</taxon>
        <taxon>Pentapetalae</taxon>
        <taxon>asterids</taxon>
        <taxon>lamiids</taxon>
        <taxon>Lamiales</taxon>
        <taxon>Pedaliaceae</taxon>
        <taxon>Sesamum</taxon>
    </lineage>
</organism>
<evidence type="ECO:0000313" key="5">
    <source>
        <dbReference type="EMBL" id="KAK4398358.1"/>
    </source>
</evidence>
<proteinExistence type="inferred from homology"/>
<gene>
    <name evidence="5" type="ORF">Sango_1311300</name>
</gene>
<comment type="caution">
    <text evidence="5">The sequence shown here is derived from an EMBL/GenBank/DDBJ whole genome shotgun (WGS) entry which is preliminary data.</text>
</comment>
<evidence type="ECO:0000256" key="1">
    <source>
        <dbReference type="ARBA" id="ARBA00005771"/>
    </source>
</evidence>
<dbReference type="Pfam" id="PF00685">
    <property type="entry name" value="Sulfotransfer_1"/>
    <property type="match status" value="1"/>
</dbReference>
<comment type="similarity">
    <text evidence="1 3">Belongs to the sulfotransferase 1 family.</text>
</comment>
<dbReference type="PANTHER" id="PTHR11783">
    <property type="entry name" value="SULFOTRANSFERASE SULT"/>
    <property type="match status" value="1"/>
</dbReference>
<dbReference type="InterPro" id="IPR000863">
    <property type="entry name" value="Sulfotransferase_dom"/>
</dbReference>
<evidence type="ECO:0000256" key="3">
    <source>
        <dbReference type="RuleBase" id="RU361155"/>
    </source>
</evidence>
<dbReference type="GO" id="GO:0008146">
    <property type="term" value="F:sulfotransferase activity"/>
    <property type="evidence" value="ECO:0007669"/>
    <property type="project" value="InterPro"/>
</dbReference>
<evidence type="ECO:0000259" key="4">
    <source>
        <dbReference type="Pfam" id="PF00685"/>
    </source>
</evidence>
<evidence type="ECO:0000256" key="2">
    <source>
        <dbReference type="ARBA" id="ARBA00022679"/>
    </source>
</evidence>
<accession>A0AAE2BUR3</accession>
<name>A0AAE2BUR3_9LAMI</name>
<keyword evidence="2 3" id="KW-0808">Transferase</keyword>
<protein>
    <recommendedName>
        <fullName evidence="3">Sulfotransferase</fullName>
        <ecNumber evidence="3">2.8.2.-</ecNumber>
    </recommendedName>
</protein>
<dbReference type="EMBL" id="JACGWL010000007">
    <property type="protein sequence ID" value="KAK4398358.1"/>
    <property type="molecule type" value="Genomic_DNA"/>
</dbReference>
<dbReference type="Gene3D" id="3.40.50.300">
    <property type="entry name" value="P-loop containing nucleotide triphosphate hydrolases"/>
    <property type="match status" value="1"/>
</dbReference>
<dbReference type="SUPFAM" id="SSF52540">
    <property type="entry name" value="P-loop containing nucleoside triphosphate hydrolases"/>
    <property type="match status" value="1"/>
</dbReference>